<dbReference type="Proteomes" id="UP000620550">
    <property type="component" value="Unassembled WGS sequence"/>
</dbReference>
<dbReference type="PANTHER" id="PTHR30429">
    <property type="entry name" value="D-METHIONINE-BINDING LIPOPROTEIN METQ"/>
    <property type="match status" value="1"/>
</dbReference>
<comment type="subcellular location">
    <subcellularLocation>
        <location evidence="1">Membrane</location>
        <topology evidence="1">Lipid-anchor</topology>
    </subcellularLocation>
</comment>
<evidence type="ECO:0000256" key="5">
    <source>
        <dbReference type="ARBA" id="ARBA00023288"/>
    </source>
</evidence>
<dbReference type="EMBL" id="BNAF01000004">
    <property type="protein sequence ID" value="GHE30957.1"/>
    <property type="molecule type" value="Genomic_DNA"/>
</dbReference>
<dbReference type="PIRSF" id="PIRSF002854">
    <property type="entry name" value="MetQ"/>
    <property type="match status" value="1"/>
</dbReference>
<evidence type="ECO:0000313" key="8">
    <source>
        <dbReference type="Proteomes" id="UP000620550"/>
    </source>
</evidence>
<evidence type="ECO:0000256" key="2">
    <source>
        <dbReference type="ARBA" id="ARBA00022729"/>
    </source>
</evidence>
<keyword evidence="4" id="KW-0564">Palmitate</keyword>
<evidence type="ECO:0000256" key="6">
    <source>
        <dbReference type="PIRNR" id="PIRNR002854"/>
    </source>
</evidence>
<dbReference type="NCBIfam" id="TIGR00363">
    <property type="entry name" value="MetQ/NlpA family lipoprotein"/>
    <property type="match status" value="1"/>
</dbReference>
<keyword evidence="8" id="KW-1185">Reference proteome</keyword>
<dbReference type="Gene3D" id="3.40.190.10">
    <property type="entry name" value="Periplasmic binding protein-like II"/>
    <property type="match status" value="2"/>
</dbReference>
<dbReference type="NCBIfam" id="NF008285">
    <property type="entry name" value="PRK11063.1"/>
    <property type="match status" value="1"/>
</dbReference>
<keyword evidence="5 6" id="KW-0449">Lipoprotein</keyword>
<comment type="caution">
    <text evidence="7">The sequence shown here is derived from an EMBL/GenBank/DDBJ whole genome shotgun (WGS) entry which is preliminary data.</text>
</comment>
<protein>
    <recommendedName>
        <fullName evidence="6">Lipoprotein</fullName>
    </recommendedName>
</protein>
<name>A0ABQ3HSN5_9SPHI</name>
<comment type="similarity">
    <text evidence="6">Belongs to the nlpA lipoprotein family.</text>
</comment>
<proteinExistence type="inferred from homology"/>
<evidence type="ECO:0000256" key="1">
    <source>
        <dbReference type="ARBA" id="ARBA00004635"/>
    </source>
</evidence>
<keyword evidence="3" id="KW-0472">Membrane</keyword>
<evidence type="ECO:0000256" key="4">
    <source>
        <dbReference type="ARBA" id="ARBA00023139"/>
    </source>
</evidence>
<gene>
    <name evidence="7" type="ORF">GCM10017764_12480</name>
</gene>
<dbReference type="InterPro" id="IPR004872">
    <property type="entry name" value="Lipoprotein_NlpA"/>
</dbReference>
<dbReference type="CDD" id="cd13598">
    <property type="entry name" value="PBP2_lipoprotein_IlpA_like"/>
    <property type="match status" value="1"/>
</dbReference>
<dbReference type="SUPFAM" id="SSF53850">
    <property type="entry name" value="Periplasmic binding protein-like II"/>
    <property type="match status" value="1"/>
</dbReference>
<keyword evidence="2" id="KW-0732">Signal</keyword>
<reference evidence="8" key="1">
    <citation type="journal article" date="2019" name="Int. J. Syst. Evol. Microbiol.">
        <title>The Global Catalogue of Microorganisms (GCM) 10K type strain sequencing project: providing services to taxonomists for standard genome sequencing and annotation.</title>
        <authorList>
            <consortium name="The Broad Institute Genomics Platform"/>
            <consortium name="The Broad Institute Genome Sequencing Center for Infectious Disease"/>
            <person name="Wu L."/>
            <person name="Ma J."/>
        </authorList>
    </citation>
    <scope>NUCLEOTIDE SEQUENCE [LARGE SCALE GENOMIC DNA]</scope>
    <source>
        <strain evidence="8">CGMCC 1.12966</strain>
    </source>
</reference>
<organism evidence="7 8">
    <name type="scientific">Sphingobacterium griseoflavum</name>
    <dbReference type="NCBI Taxonomy" id="1474952"/>
    <lineage>
        <taxon>Bacteria</taxon>
        <taxon>Pseudomonadati</taxon>
        <taxon>Bacteroidota</taxon>
        <taxon>Sphingobacteriia</taxon>
        <taxon>Sphingobacteriales</taxon>
        <taxon>Sphingobacteriaceae</taxon>
        <taxon>Sphingobacterium</taxon>
    </lineage>
</organism>
<dbReference type="Pfam" id="PF03180">
    <property type="entry name" value="Lipoprotein_9"/>
    <property type="match status" value="1"/>
</dbReference>
<sequence length="277" mass="30736">MGNSNSTRMKFNLTTCTITAVLMATMLSCGGNNDNSKVLKVAVQAGPEYSLAEAAQQVAKEKYNLDVELVSFNDYVMPNEALQQKDVDVNVFQTKPYLDVQTESRGYQFAIVGNTFVYPMAGYSKKIKNISELKNEDTIVIPNDPTNLGRALLLLQEVGLITLRDGVGILPKLQDITENRFKLNILELEAPQLPRTLDDAKVSVAIINNNFAASNNLIAKRDGIFVENEKSPYVNIIVSREDNKEDEKVKNFVKAYQSDEVETKAEEVFKGGAAKGW</sequence>
<dbReference type="PANTHER" id="PTHR30429:SF1">
    <property type="entry name" value="D-METHIONINE-BINDING LIPOPROTEIN METQ-RELATED"/>
    <property type="match status" value="1"/>
</dbReference>
<evidence type="ECO:0000256" key="3">
    <source>
        <dbReference type="ARBA" id="ARBA00023136"/>
    </source>
</evidence>
<accession>A0ABQ3HSN5</accession>
<evidence type="ECO:0000313" key="7">
    <source>
        <dbReference type="EMBL" id="GHE30957.1"/>
    </source>
</evidence>